<dbReference type="PANTHER" id="PTHR46663">
    <property type="entry name" value="DIGUANYLATE CYCLASE DGCT-RELATED"/>
    <property type="match status" value="1"/>
</dbReference>
<evidence type="ECO:0000259" key="7">
    <source>
        <dbReference type="PROSITE" id="PS50887"/>
    </source>
</evidence>
<evidence type="ECO:0000313" key="8">
    <source>
        <dbReference type="EMBL" id="MFC3023389.1"/>
    </source>
</evidence>
<comment type="caution">
    <text evidence="8">The sequence shown here is derived from an EMBL/GenBank/DDBJ whole genome shotgun (WGS) entry which is preliminary data.</text>
</comment>
<dbReference type="PROSITE" id="PS50839">
    <property type="entry name" value="CHASE"/>
    <property type="match status" value="1"/>
</dbReference>
<feature type="domain" description="GGDEF" evidence="7">
    <location>
        <begin position="318"/>
        <end position="448"/>
    </location>
</feature>
<keyword evidence="4 5" id="KW-0472">Membrane</keyword>
<comment type="subcellular location">
    <subcellularLocation>
        <location evidence="1">Membrane</location>
    </subcellularLocation>
</comment>
<dbReference type="Gene3D" id="3.30.70.270">
    <property type="match status" value="1"/>
</dbReference>
<dbReference type="Gene3D" id="3.30.450.350">
    <property type="entry name" value="CHASE domain"/>
    <property type="match status" value="1"/>
</dbReference>
<reference evidence="9" key="1">
    <citation type="journal article" date="2019" name="Int. J. Syst. Evol. Microbiol.">
        <title>The Global Catalogue of Microorganisms (GCM) 10K type strain sequencing project: providing services to taxonomists for standard genome sequencing and annotation.</title>
        <authorList>
            <consortium name="The Broad Institute Genomics Platform"/>
            <consortium name="The Broad Institute Genome Sequencing Center for Infectious Disease"/>
            <person name="Wu L."/>
            <person name="Ma J."/>
        </authorList>
    </citation>
    <scope>NUCLEOTIDE SEQUENCE [LARGE SCALE GENOMIC DNA]</scope>
    <source>
        <strain evidence="9">KCTC 62784</strain>
    </source>
</reference>
<dbReference type="InterPro" id="IPR052163">
    <property type="entry name" value="DGC-Regulatory_Protein"/>
</dbReference>
<dbReference type="PROSITE" id="PS50887">
    <property type="entry name" value="GGDEF"/>
    <property type="match status" value="1"/>
</dbReference>
<keyword evidence="3 5" id="KW-1133">Transmembrane helix</keyword>
<dbReference type="PANTHER" id="PTHR46663:SF2">
    <property type="entry name" value="GGDEF DOMAIN-CONTAINING PROTEIN"/>
    <property type="match status" value="1"/>
</dbReference>
<name>A0ABV7CAJ1_9VIBR</name>
<feature type="transmembrane region" description="Helical" evidence="5">
    <location>
        <begin position="257"/>
        <end position="280"/>
    </location>
</feature>
<feature type="domain" description="CHASE" evidence="6">
    <location>
        <begin position="118"/>
        <end position="204"/>
    </location>
</feature>
<dbReference type="SMART" id="SM00267">
    <property type="entry name" value="GGDEF"/>
    <property type="match status" value="1"/>
</dbReference>
<sequence length="448" mass="50785">MKRFLQDLKASEKKRLFVVSLVFLMVSIVFVRFVTQEVFERIAKEQKHELESQVSLVRANIEAAIFMDTYLADSLAMIVTINPELALKEWHSISEKVLTKAQYVRNMGIAPNDILSNVYPLEGNERAIGLDFRTRPEQYASVLNARELGRVHITGPVNLVQGGKAIIARYPIFTDFPLNQDYWGGVSIVFDYQSMLTAVGIRDIRNAYVTLSKGNTILYGDGFLDKPDIQLPIHLPNSKWRLEAKADFANNLDVTRYTMLACVSAISLCVMAYVIAFLMFRGYTNTRRHALQDELTHISNRRHAIQYIRNTLNSRTKPPFSLFSIDLNGFKKVNDTYGHNIGDEYLKFVAEGLASLIRETDLVARIGGDEFIIVLIDVHKSGQVKAVLDKIERYFATHPFIANDIVLYVSVAIGVAIASDRKATLDDLLVQADEEMYQDKYAKKQART</sequence>
<keyword evidence="8" id="KW-0808">Transferase</keyword>
<dbReference type="CDD" id="cd01949">
    <property type="entry name" value="GGDEF"/>
    <property type="match status" value="1"/>
</dbReference>
<evidence type="ECO:0000313" key="9">
    <source>
        <dbReference type="Proteomes" id="UP001595384"/>
    </source>
</evidence>
<dbReference type="GO" id="GO:0052621">
    <property type="term" value="F:diguanylate cyclase activity"/>
    <property type="evidence" value="ECO:0007669"/>
    <property type="project" value="UniProtKB-EC"/>
</dbReference>
<organism evidence="8 9">
    <name type="scientific">Vibrio zhugei</name>
    <dbReference type="NCBI Taxonomy" id="2479546"/>
    <lineage>
        <taxon>Bacteria</taxon>
        <taxon>Pseudomonadati</taxon>
        <taxon>Pseudomonadota</taxon>
        <taxon>Gammaproteobacteria</taxon>
        <taxon>Vibrionales</taxon>
        <taxon>Vibrionaceae</taxon>
        <taxon>Vibrio</taxon>
    </lineage>
</organism>
<evidence type="ECO:0000259" key="6">
    <source>
        <dbReference type="PROSITE" id="PS50839"/>
    </source>
</evidence>
<dbReference type="SMART" id="SM01079">
    <property type="entry name" value="CHASE"/>
    <property type="match status" value="1"/>
</dbReference>
<dbReference type="InterPro" id="IPR043128">
    <property type="entry name" value="Rev_trsase/Diguanyl_cyclase"/>
</dbReference>
<dbReference type="EMBL" id="JBHRSE010000039">
    <property type="protein sequence ID" value="MFC3023389.1"/>
    <property type="molecule type" value="Genomic_DNA"/>
</dbReference>
<proteinExistence type="predicted"/>
<keyword evidence="9" id="KW-1185">Reference proteome</keyword>
<protein>
    <submittedName>
        <fullName evidence="8">Diguanylate cyclase</fullName>
        <ecNumber evidence="8">2.7.7.65</ecNumber>
    </submittedName>
</protein>
<dbReference type="EC" id="2.7.7.65" evidence="8"/>
<evidence type="ECO:0000256" key="1">
    <source>
        <dbReference type="ARBA" id="ARBA00004370"/>
    </source>
</evidence>
<evidence type="ECO:0000256" key="4">
    <source>
        <dbReference type="ARBA" id="ARBA00023136"/>
    </source>
</evidence>
<evidence type="ECO:0000256" key="3">
    <source>
        <dbReference type="ARBA" id="ARBA00022989"/>
    </source>
</evidence>
<dbReference type="InterPro" id="IPR006189">
    <property type="entry name" value="CHASE_dom"/>
</dbReference>
<dbReference type="SUPFAM" id="SSF55073">
    <property type="entry name" value="Nucleotide cyclase"/>
    <property type="match status" value="1"/>
</dbReference>
<dbReference type="InterPro" id="IPR029787">
    <property type="entry name" value="Nucleotide_cyclase"/>
</dbReference>
<accession>A0ABV7CAJ1</accession>
<evidence type="ECO:0000256" key="2">
    <source>
        <dbReference type="ARBA" id="ARBA00022692"/>
    </source>
</evidence>
<keyword evidence="8" id="KW-0548">Nucleotidyltransferase</keyword>
<gene>
    <name evidence="8" type="ORF">ACFODT_06100</name>
</gene>
<dbReference type="NCBIfam" id="TIGR00254">
    <property type="entry name" value="GGDEF"/>
    <property type="match status" value="1"/>
</dbReference>
<dbReference type="Pfam" id="PF03924">
    <property type="entry name" value="CHASE"/>
    <property type="match status" value="1"/>
</dbReference>
<dbReference type="InterPro" id="IPR042240">
    <property type="entry name" value="CHASE_sf"/>
</dbReference>
<dbReference type="Pfam" id="PF00990">
    <property type="entry name" value="GGDEF"/>
    <property type="match status" value="1"/>
</dbReference>
<dbReference type="InterPro" id="IPR000160">
    <property type="entry name" value="GGDEF_dom"/>
</dbReference>
<evidence type="ECO:0000256" key="5">
    <source>
        <dbReference type="SAM" id="Phobius"/>
    </source>
</evidence>
<dbReference type="RefSeq" id="WP_123016401.1">
    <property type="nucleotide sequence ID" value="NZ_AP024911.1"/>
</dbReference>
<dbReference type="Proteomes" id="UP001595384">
    <property type="component" value="Unassembled WGS sequence"/>
</dbReference>
<keyword evidence="2 5" id="KW-0812">Transmembrane</keyword>
<feature type="transmembrane region" description="Helical" evidence="5">
    <location>
        <begin position="16"/>
        <end position="34"/>
    </location>
</feature>